<keyword evidence="7" id="KW-0539">Nucleus</keyword>
<reference evidence="10" key="1">
    <citation type="journal article" date="2021" name="Nat. Commun.">
        <title>Genetic determinants of endophytism in the Arabidopsis root mycobiome.</title>
        <authorList>
            <person name="Mesny F."/>
            <person name="Miyauchi S."/>
            <person name="Thiergart T."/>
            <person name="Pickel B."/>
            <person name="Atanasova L."/>
            <person name="Karlsson M."/>
            <person name="Huettel B."/>
            <person name="Barry K.W."/>
            <person name="Haridas S."/>
            <person name="Chen C."/>
            <person name="Bauer D."/>
            <person name="Andreopoulos W."/>
            <person name="Pangilinan J."/>
            <person name="LaButti K."/>
            <person name="Riley R."/>
            <person name="Lipzen A."/>
            <person name="Clum A."/>
            <person name="Drula E."/>
            <person name="Henrissat B."/>
            <person name="Kohler A."/>
            <person name="Grigoriev I.V."/>
            <person name="Martin F.M."/>
            <person name="Hacquard S."/>
        </authorList>
    </citation>
    <scope>NUCLEOTIDE SEQUENCE</scope>
    <source>
        <strain evidence="10">MPI-SDFR-AT-0117</strain>
    </source>
</reference>
<keyword evidence="2" id="KW-0479">Metal-binding</keyword>
<dbReference type="GO" id="GO:0045944">
    <property type="term" value="P:positive regulation of transcription by RNA polymerase II"/>
    <property type="evidence" value="ECO:0007669"/>
    <property type="project" value="TreeGrafter"/>
</dbReference>
<evidence type="ECO:0000256" key="2">
    <source>
        <dbReference type="ARBA" id="ARBA00022723"/>
    </source>
</evidence>
<dbReference type="GO" id="GO:0006351">
    <property type="term" value="P:DNA-templated transcription"/>
    <property type="evidence" value="ECO:0007669"/>
    <property type="project" value="InterPro"/>
</dbReference>
<comment type="caution">
    <text evidence="10">The sequence shown here is derived from an EMBL/GenBank/DDBJ whole genome shotgun (WGS) entry which is preliminary data.</text>
</comment>
<dbReference type="InterPro" id="IPR052202">
    <property type="entry name" value="Yeast_MetPath_Reg"/>
</dbReference>
<dbReference type="Pfam" id="PF04082">
    <property type="entry name" value="Fungal_trans"/>
    <property type="match status" value="1"/>
</dbReference>
<dbReference type="PANTHER" id="PTHR47782:SF12">
    <property type="entry name" value="ZN(II)2CYS6 TRANSCRIPTION FACTOR (EUROFUNG)"/>
    <property type="match status" value="1"/>
</dbReference>
<dbReference type="GO" id="GO:0008270">
    <property type="term" value="F:zinc ion binding"/>
    <property type="evidence" value="ECO:0007669"/>
    <property type="project" value="InterPro"/>
</dbReference>
<evidence type="ECO:0000259" key="9">
    <source>
        <dbReference type="SMART" id="SM00906"/>
    </source>
</evidence>
<feature type="region of interest" description="Disordered" evidence="8">
    <location>
        <begin position="40"/>
        <end position="65"/>
    </location>
</feature>
<dbReference type="Proteomes" id="UP000770015">
    <property type="component" value="Unassembled WGS sequence"/>
</dbReference>
<dbReference type="AlphaFoldDB" id="A0A9P9ADW6"/>
<dbReference type="SMART" id="SM00906">
    <property type="entry name" value="Fungal_trans"/>
    <property type="match status" value="1"/>
</dbReference>
<name>A0A9P9ADW6_9PEZI</name>
<keyword evidence="5" id="KW-0238">DNA-binding</keyword>
<evidence type="ECO:0000256" key="5">
    <source>
        <dbReference type="ARBA" id="ARBA00023125"/>
    </source>
</evidence>
<keyword evidence="6" id="KW-0804">Transcription</keyword>
<evidence type="ECO:0000256" key="7">
    <source>
        <dbReference type="ARBA" id="ARBA00023242"/>
    </source>
</evidence>
<keyword evidence="3" id="KW-0862">Zinc</keyword>
<dbReference type="EMBL" id="JAGSXJ010000008">
    <property type="protein sequence ID" value="KAH6689063.1"/>
    <property type="molecule type" value="Genomic_DNA"/>
</dbReference>
<gene>
    <name evidence="10" type="ORF">F5X68DRAFT_268272</name>
</gene>
<evidence type="ECO:0000256" key="8">
    <source>
        <dbReference type="SAM" id="MobiDB-lite"/>
    </source>
</evidence>
<evidence type="ECO:0000256" key="4">
    <source>
        <dbReference type="ARBA" id="ARBA00023015"/>
    </source>
</evidence>
<proteinExistence type="predicted"/>
<evidence type="ECO:0000313" key="11">
    <source>
        <dbReference type="Proteomes" id="UP000770015"/>
    </source>
</evidence>
<dbReference type="OrthoDB" id="5296287at2759"/>
<accession>A0A9P9ADW6</accession>
<evidence type="ECO:0000313" key="10">
    <source>
        <dbReference type="EMBL" id="KAH6689063.1"/>
    </source>
</evidence>
<dbReference type="GO" id="GO:0043565">
    <property type="term" value="F:sequence-specific DNA binding"/>
    <property type="evidence" value="ECO:0007669"/>
    <property type="project" value="TreeGrafter"/>
</dbReference>
<keyword evidence="11" id="KW-1185">Reference proteome</keyword>
<dbReference type="PANTHER" id="PTHR47782">
    <property type="entry name" value="ZN(II)2CYS6 TRANSCRIPTION FACTOR (EUROFUNG)-RELATED"/>
    <property type="match status" value="1"/>
</dbReference>
<dbReference type="CDD" id="cd12148">
    <property type="entry name" value="fungal_TF_MHR"/>
    <property type="match status" value="1"/>
</dbReference>
<dbReference type="InterPro" id="IPR007219">
    <property type="entry name" value="XnlR_reg_dom"/>
</dbReference>
<dbReference type="GO" id="GO:0000981">
    <property type="term" value="F:DNA-binding transcription factor activity, RNA polymerase II-specific"/>
    <property type="evidence" value="ECO:0007669"/>
    <property type="project" value="TreeGrafter"/>
</dbReference>
<feature type="domain" description="Xylanolytic transcriptional activator regulatory" evidence="9">
    <location>
        <begin position="248"/>
        <end position="320"/>
    </location>
</feature>
<evidence type="ECO:0000256" key="3">
    <source>
        <dbReference type="ARBA" id="ARBA00022833"/>
    </source>
</evidence>
<comment type="subcellular location">
    <subcellularLocation>
        <location evidence="1">Nucleus</location>
    </subcellularLocation>
</comment>
<evidence type="ECO:0000256" key="1">
    <source>
        <dbReference type="ARBA" id="ARBA00004123"/>
    </source>
</evidence>
<keyword evidence="4" id="KW-0805">Transcription regulation</keyword>
<protein>
    <recommendedName>
        <fullName evidence="9">Xylanolytic transcriptional activator regulatory domain-containing protein</fullName>
    </recommendedName>
</protein>
<organism evidence="10 11">
    <name type="scientific">Plectosphaerella plurivora</name>
    <dbReference type="NCBI Taxonomy" id="936078"/>
    <lineage>
        <taxon>Eukaryota</taxon>
        <taxon>Fungi</taxon>
        <taxon>Dikarya</taxon>
        <taxon>Ascomycota</taxon>
        <taxon>Pezizomycotina</taxon>
        <taxon>Sordariomycetes</taxon>
        <taxon>Hypocreomycetidae</taxon>
        <taxon>Glomerellales</taxon>
        <taxon>Plectosphaerellaceae</taxon>
        <taxon>Plectosphaerella</taxon>
    </lineage>
</organism>
<sequence>MTVGANSPDCLHADSALGKRSSHDWVSRAYIDELERQEEVLKSRPRPEPPITSNNAGLSVFGASPPNTSPNNVQSVLSINSSSTVARGSGLSFISLLFTDADWRRTNADLLRSLARTPRGQDRPVDACSLPSSSVVKSLFERYLDWSQLLQPFVIRQELWDLYSRVFTDQGEQRAATAPHDLFRTFILCAIASVIPYRNGLHPQHPEGYYHAALQHMGPDFLTRGLESIQDLLMICRFGVYHYIGTSIWDLTQICGRLCTEQGLHCGDGETGDLLHDQRRRRVFWSFYLIDRYCSSTLDRPFAIDDRSIEVGFPADADDVELIATNTSFDSLDTFQAARSLPTAPTEMTIFLYCVQLRQVSSRIHVECSKMRQDPTLGAQPHLAVGRISSNLNRLLEDLASWRSGAPHIPSPRCLFETQEWTSLVRRAMDLVPKTDGPPPKHILSLFLRTALDTIHCYASISQRKTHIIHTRNYFHMIFTAGLSLLYCTSLSLNLTQGDLLDLSRGLELPDAYSYVALFEALHHHVSRKIQRALGNNALGFAGQEQQQSYQHSHVPHEQYAVQQPALTTDATSIGLGLYQQPPVHVGDVQLTAEAAPVTYAPGGQQDWGGPAAATAAPVFGTSSLGLFGGGEDMASDQRANNNIGQDLRTNGENDPLQWAFMNDESIWNMDIMLGEYVYGDPTSSGLLDSVLF</sequence>
<evidence type="ECO:0000256" key="6">
    <source>
        <dbReference type="ARBA" id="ARBA00023163"/>
    </source>
</evidence>
<dbReference type="GO" id="GO:0005634">
    <property type="term" value="C:nucleus"/>
    <property type="evidence" value="ECO:0007669"/>
    <property type="project" value="UniProtKB-SubCell"/>
</dbReference>